<dbReference type="InterPro" id="IPR021525">
    <property type="entry name" value="DUF3189"/>
</dbReference>
<dbReference type="Proteomes" id="UP000256519">
    <property type="component" value="Unassembled WGS sequence"/>
</dbReference>
<name>A0A3D8WTC7_PRIMG</name>
<protein>
    <submittedName>
        <fullName evidence="1">ABC transporter</fullName>
    </submittedName>
</protein>
<evidence type="ECO:0000313" key="1">
    <source>
        <dbReference type="EMBL" id="RDZ05696.1"/>
    </source>
</evidence>
<dbReference type="EMBL" id="PQWM01000074">
    <property type="protein sequence ID" value="RDZ05696.1"/>
    <property type="molecule type" value="Genomic_DNA"/>
</dbReference>
<gene>
    <name evidence="1" type="ORF">C3744_29320</name>
</gene>
<reference evidence="1 2" key="1">
    <citation type="journal article" date="2018" name="Appl. Environ. Microbiol.">
        <title>Antimicrobial susceptibility testing and tentative epidemiological cut-off values of five Bacillus species relevant for use as animal feed additives or for plant protection.</title>
        <authorList>
            <person name="Agerso Y."/>
            <person name="Stuer-Lauridsen B."/>
            <person name="Bjerre K."/>
            <person name="Jensen M.G."/>
            <person name="Johansen E."/>
            <person name="Bennedsen M."/>
            <person name="Brockmann E."/>
            <person name="Nielsen B."/>
        </authorList>
    </citation>
    <scope>NUCLEOTIDE SEQUENCE [LARGE SCALE GENOMIC DNA]</scope>
    <source>
        <strain evidence="1 2">CHCC20162</strain>
    </source>
</reference>
<dbReference type="AlphaFoldDB" id="A0A3D8WTC7"/>
<comment type="caution">
    <text evidence="1">The sequence shown here is derived from an EMBL/GenBank/DDBJ whole genome shotgun (WGS) entry which is preliminary data.</text>
</comment>
<dbReference type="RefSeq" id="WP_116079040.1">
    <property type="nucleotide sequence ID" value="NZ_CP187630.1"/>
</dbReference>
<evidence type="ECO:0000313" key="2">
    <source>
        <dbReference type="Proteomes" id="UP000256519"/>
    </source>
</evidence>
<proteinExistence type="predicted"/>
<accession>A0A3D8WTC7</accession>
<sequence length="168" mass="18774">MIFIYNDYGGTHTTSMAAAYHLKKLPTSRTLTKDEILNIDYFNKLTHSDMGKIIFHGVDTEGNSVYTIGRKSSKLVVPALKKLSLLLQDKYQIHEKIVFSNTSPTVPFAMTMGGFLSRGLKIDFIGVPLLVVGAKQCCHNILQLVEHTKQIGKSTSSKVIVLENKRFK</sequence>
<organism evidence="1 2">
    <name type="scientific">Priestia megaterium</name>
    <name type="common">Bacillus megaterium</name>
    <dbReference type="NCBI Taxonomy" id="1404"/>
    <lineage>
        <taxon>Bacteria</taxon>
        <taxon>Bacillati</taxon>
        <taxon>Bacillota</taxon>
        <taxon>Bacilli</taxon>
        <taxon>Bacillales</taxon>
        <taxon>Bacillaceae</taxon>
        <taxon>Priestia</taxon>
    </lineage>
</organism>
<dbReference type="Pfam" id="PF11385">
    <property type="entry name" value="DUF3189"/>
    <property type="match status" value="1"/>
</dbReference>